<evidence type="ECO:0000313" key="1">
    <source>
        <dbReference type="EMBL" id="EGV60611.1"/>
    </source>
</evidence>
<dbReference type="HOGENOM" id="CLU_3019798_0_0_1"/>
<sequence length="56" mass="6440">MQYATRTARWHGAVVVLRSVQTCGQLGWKIRNWDGIGYISDITVDDLCYRAGRRLL</sequence>
<gene>
    <name evidence="1" type="ORF">CANTEDRAFT_116685</name>
</gene>
<name>G3BEW4_CANTC</name>
<dbReference type="EMBL" id="GL996528">
    <property type="protein sequence ID" value="EGV60611.1"/>
    <property type="molecule type" value="Genomic_DNA"/>
</dbReference>
<organism evidence="2">
    <name type="scientific">Candida tenuis (strain ATCC 10573 / BCRC 21748 / CBS 615 / JCM 9827 / NBRC 10315 / NRRL Y-1498 / VKM Y-70)</name>
    <name type="common">Yeast</name>
    <name type="synonym">Yamadazyma tenuis</name>
    <dbReference type="NCBI Taxonomy" id="590646"/>
    <lineage>
        <taxon>Eukaryota</taxon>
        <taxon>Fungi</taxon>
        <taxon>Dikarya</taxon>
        <taxon>Ascomycota</taxon>
        <taxon>Saccharomycotina</taxon>
        <taxon>Pichiomycetes</taxon>
        <taxon>Debaryomycetaceae</taxon>
        <taxon>Yamadazyma</taxon>
    </lineage>
</organism>
<dbReference type="Proteomes" id="UP000000707">
    <property type="component" value="Unassembled WGS sequence"/>
</dbReference>
<accession>G3BEW4</accession>
<reference evidence="1 2" key="1">
    <citation type="journal article" date="2011" name="Proc. Natl. Acad. Sci. U.S.A.">
        <title>Comparative genomics of xylose-fermenting fungi for enhanced biofuel production.</title>
        <authorList>
            <person name="Wohlbach D.J."/>
            <person name="Kuo A."/>
            <person name="Sato T.K."/>
            <person name="Potts K.M."/>
            <person name="Salamov A.A."/>
            <person name="LaButti K.M."/>
            <person name="Sun H."/>
            <person name="Clum A."/>
            <person name="Pangilinan J.L."/>
            <person name="Lindquist E.A."/>
            <person name="Lucas S."/>
            <person name="Lapidus A."/>
            <person name="Jin M."/>
            <person name="Gunawan C."/>
            <person name="Balan V."/>
            <person name="Dale B.E."/>
            <person name="Jeffries T.W."/>
            <person name="Zinkel R."/>
            <person name="Barry K.W."/>
            <person name="Grigoriev I.V."/>
            <person name="Gasch A.P."/>
        </authorList>
    </citation>
    <scope>NUCLEOTIDE SEQUENCE [LARGE SCALE GENOMIC DNA]</scope>
    <source>
        <strain evidence="2">ATCC 10573 / BCRC 21748 / CBS 615 / JCM 9827 / NBRC 10315 / NRRL Y-1498 / VKM Y-70</strain>
    </source>
</reference>
<feature type="non-terminal residue" evidence="1">
    <location>
        <position position="56"/>
    </location>
</feature>
<evidence type="ECO:0000313" key="2">
    <source>
        <dbReference type="Proteomes" id="UP000000707"/>
    </source>
</evidence>
<protein>
    <submittedName>
        <fullName evidence="1">Uncharacterized protein</fullName>
    </submittedName>
</protein>
<proteinExistence type="predicted"/>
<dbReference type="AlphaFoldDB" id="G3BEW4"/>
<keyword evidence="2" id="KW-1185">Reference proteome</keyword>